<keyword evidence="2" id="KW-0808">Transferase</keyword>
<proteinExistence type="predicted"/>
<evidence type="ECO:0000313" key="2">
    <source>
        <dbReference type="EMBL" id="CAK9024731.1"/>
    </source>
</evidence>
<protein>
    <submittedName>
        <fullName evidence="2">S-adenosylmethionine sensor upstream of mTORC1 (DSamtor) (Probable methyltransferase BMT2 homolog)</fullName>
    </submittedName>
</protein>
<feature type="region of interest" description="Disordered" evidence="1">
    <location>
        <begin position="875"/>
        <end position="895"/>
    </location>
</feature>
<dbReference type="GO" id="GO:0032259">
    <property type="term" value="P:methylation"/>
    <property type="evidence" value="ECO:0007669"/>
    <property type="project" value="UniProtKB-KW"/>
</dbReference>
<comment type="caution">
    <text evidence="2">The sequence shown here is derived from an EMBL/GenBank/DDBJ whole genome shotgun (WGS) entry which is preliminary data.</text>
</comment>
<dbReference type="EMBL" id="CAXAMM010011001">
    <property type="protein sequence ID" value="CAK9024731.1"/>
    <property type="molecule type" value="Genomic_DNA"/>
</dbReference>
<gene>
    <name evidence="2" type="ORF">SCF082_LOCUS16766</name>
</gene>
<keyword evidence="3" id="KW-1185">Reference proteome</keyword>
<organism evidence="2 3">
    <name type="scientific">Durusdinium trenchii</name>
    <dbReference type="NCBI Taxonomy" id="1381693"/>
    <lineage>
        <taxon>Eukaryota</taxon>
        <taxon>Sar</taxon>
        <taxon>Alveolata</taxon>
        <taxon>Dinophyceae</taxon>
        <taxon>Suessiales</taxon>
        <taxon>Symbiodiniaceae</taxon>
        <taxon>Durusdinium</taxon>
    </lineage>
</organism>
<dbReference type="Proteomes" id="UP001642464">
    <property type="component" value="Unassembled WGS sequence"/>
</dbReference>
<sequence>MAFVPPPCAVDILVAEADQAFRYLGPRLAEGFDSIGQEYNEGLCRAFLEEAARVVDRMLSSRGPAVRKAMLDGLVDLRPPGSRESPPRTRRKRIHQALLNLCRYLLDDEQRLKDLASQVDLSRLGVSEEFAQTLQAVYEEFGGQHVGQDLLDCIFDCSCCVMAWEMTCADTCSRAMAGSGGGDKKKKEKESLVQVPQQEMMPESWPTGSWLQQLRELSAEDLQMGMRSSKSFINMEKFAKFIFEKKFGKDQVKQFEMCAEQMKSEGPKIVEKDKLDIDDLLAKSKKADFKSFIKLIRVVTAAAMAKHGAAIQEKGLDAIGLGKCAEVLCAGDMKYELDQSGLHKCVWTCPKDHLPDQFQAVSFDIPKESEKVFGSMSEADSAGEAALKDAETDPKKYEKTSTYAKLKKLVFHFHPAYTEAPMKLLQMNSTTVLGDDLPHAFRYHGKCRTTVFEAEERVVFAGTHDHIPTGELVKIERLPSGSTWLGMKKKLDKDQIQVKYLGKAYVVAQRDLHREPLAKIKVDEAVQQWMRSTGDTIEISSETALHDPSHKQHKDTLWFPVSSAEKESRSWGSTSAMRRFVPEVMDEKRRLRQLSRRFGQLHQEVLRASGRPAPLLAQLYRDAARENMRKRWNVAFHEWCVEAICHYYLLDPELRERWLAEPGRRSRVSVLSSDHLGPEVLPSGPLKLLDLGSCANYFAGRAHFDVTAVDLAPAEETVLRGDVLELTVGPVGSEPVFKATERARCERAARPMDVVDQRGEDSHEQHAMGVVDVTLTSLAYCILVINWTGAWCNYRRRRRDWGRFDALINVSASHGHRLRAQETSLGLAAMSIFWLCLLLSEVLRLDAATEIEGTADGADADGEAASCVSMVQRQARPAGPGPAGRAASLVERQSTGTGQQQLVPWEVNRYIMANYHKAGVFLTKQMLFLIFSSIGAGWEVQGLVEYPCYNICNKTNAPIREFTDNFNKSLAELERKKSSKRLLIAGMVRDPLEMVASAYCYHHSGQERGNQLFPVWDLMKMGHREGTQLCAERLLPLVEWMADTFAQPDPETLRIDYETITSSSGAFDAEVLKLLEHYFGAGEEFITAEQRQRILWNTQVLDLNRYPNNSNTMVERGGKEHKSNEECVATARSAVMLLDGGLLRKFQALQQKLGYRVWT</sequence>
<feature type="compositionally biased region" description="Low complexity" evidence="1">
    <location>
        <begin position="875"/>
        <end position="887"/>
    </location>
</feature>
<name>A0ABP0KD50_9DINO</name>
<evidence type="ECO:0000256" key="1">
    <source>
        <dbReference type="SAM" id="MobiDB-lite"/>
    </source>
</evidence>
<reference evidence="2 3" key="1">
    <citation type="submission" date="2024-02" db="EMBL/GenBank/DDBJ databases">
        <authorList>
            <person name="Chen Y."/>
            <person name="Shah S."/>
            <person name="Dougan E. K."/>
            <person name="Thang M."/>
            <person name="Chan C."/>
        </authorList>
    </citation>
    <scope>NUCLEOTIDE SEQUENCE [LARGE SCALE GENOMIC DNA]</scope>
</reference>
<dbReference type="GO" id="GO:0008168">
    <property type="term" value="F:methyltransferase activity"/>
    <property type="evidence" value="ECO:0007669"/>
    <property type="project" value="UniProtKB-KW"/>
</dbReference>
<evidence type="ECO:0000313" key="3">
    <source>
        <dbReference type="Proteomes" id="UP001642464"/>
    </source>
</evidence>
<keyword evidence="2" id="KW-0489">Methyltransferase</keyword>
<feature type="region of interest" description="Disordered" evidence="1">
    <location>
        <begin position="177"/>
        <end position="205"/>
    </location>
</feature>
<accession>A0ABP0KD50</accession>
<feature type="compositionally biased region" description="Basic and acidic residues" evidence="1">
    <location>
        <begin position="182"/>
        <end position="191"/>
    </location>
</feature>